<comment type="subcellular location">
    <subcellularLocation>
        <location evidence="1">Nucleus</location>
        <location evidence="1">Nucleoplasm</location>
    </subcellularLocation>
</comment>
<sequence length="460" mass="52212">MPKVCCVPTCKVRSDDFDSLKKTFHTFPADKDLRQKWEQQLKAEFMDLSLPKYSYVCSSHFKPDCFYFSGLCANLRLKKGSYPSIFSSLEDNKLEKQFVEADTSLNHNNSQLVKAEDSKQVDICTNEAPDSRLKDYQAESDGKSDTSPVMDVPDFVAAELPTKANVSESNNPTDTIISKSRVKSLMNVDVESLDVPIDVKDILRNAKAQIISLRRKNKTLQTKLYRWKKGVKTGNSLLSHLKHRKYINENVVDSLKESLPSHAYQIFRRLLRKPSSNCPFPPALKSFATTLHFYSPNAYNYVRNAFMKCLPHPMNISKWYKNINCSSGISQACIDAIKRKVAFHKSINKEAEVLCNLVMDEMKIKKKVEVINGNEYGYIGFGKDHEKDEMPEAENALVFMLVCVNGGWKIPVSHYFVKALSGQKQAELTKEILTWLNETGVKITSVTFDGLQAILQCVNI</sequence>
<dbReference type="InterPro" id="IPR021896">
    <property type="entry name" value="THAP9-like_HTH"/>
</dbReference>
<dbReference type="SMART" id="SM00980">
    <property type="entry name" value="THAP"/>
    <property type="match status" value="1"/>
</dbReference>
<gene>
    <name evidence="14" type="ORF">TSAR_001971</name>
</gene>
<evidence type="ECO:0000256" key="1">
    <source>
        <dbReference type="ARBA" id="ARBA00004642"/>
    </source>
</evidence>
<dbReference type="InterPro" id="IPR006612">
    <property type="entry name" value="THAP_Znf"/>
</dbReference>
<keyword evidence="4 12" id="KW-0863">Zinc-finger</keyword>
<dbReference type="PANTHER" id="PTHR46600">
    <property type="entry name" value="THAP DOMAIN-CONTAINING"/>
    <property type="match status" value="1"/>
</dbReference>
<dbReference type="PROSITE" id="PS50950">
    <property type="entry name" value="ZF_THAP"/>
    <property type="match status" value="1"/>
</dbReference>
<dbReference type="Pfam" id="PF21787">
    <property type="entry name" value="TNP-like_RNaseH_N"/>
    <property type="match status" value="1"/>
</dbReference>
<evidence type="ECO:0000259" key="13">
    <source>
        <dbReference type="PROSITE" id="PS50950"/>
    </source>
</evidence>
<keyword evidence="7" id="KW-0175">Coiled coil</keyword>
<organism evidence="14 15">
    <name type="scientific">Trichomalopsis sarcophagae</name>
    <dbReference type="NCBI Taxonomy" id="543379"/>
    <lineage>
        <taxon>Eukaryota</taxon>
        <taxon>Metazoa</taxon>
        <taxon>Ecdysozoa</taxon>
        <taxon>Arthropoda</taxon>
        <taxon>Hexapoda</taxon>
        <taxon>Insecta</taxon>
        <taxon>Pterygota</taxon>
        <taxon>Neoptera</taxon>
        <taxon>Endopterygota</taxon>
        <taxon>Hymenoptera</taxon>
        <taxon>Apocrita</taxon>
        <taxon>Proctotrupomorpha</taxon>
        <taxon>Chalcidoidea</taxon>
        <taxon>Pteromalidae</taxon>
        <taxon>Pteromalinae</taxon>
        <taxon>Trichomalopsis</taxon>
    </lineage>
</organism>
<protein>
    <recommendedName>
        <fullName evidence="13">THAP-type domain-containing protein</fullName>
    </recommendedName>
</protein>
<evidence type="ECO:0000256" key="10">
    <source>
        <dbReference type="ARBA" id="ARBA00023242"/>
    </source>
</evidence>
<evidence type="ECO:0000256" key="12">
    <source>
        <dbReference type="PROSITE-ProRule" id="PRU00309"/>
    </source>
</evidence>
<keyword evidence="15" id="KW-1185">Reference proteome</keyword>
<dbReference type="Pfam" id="PF12017">
    <property type="entry name" value="Tnp_P_element"/>
    <property type="match status" value="1"/>
</dbReference>
<evidence type="ECO:0000313" key="14">
    <source>
        <dbReference type="EMBL" id="OXU20503.1"/>
    </source>
</evidence>
<dbReference type="Pfam" id="PF05485">
    <property type="entry name" value="THAP"/>
    <property type="match status" value="1"/>
</dbReference>
<evidence type="ECO:0000313" key="15">
    <source>
        <dbReference type="Proteomes" id="UP000215335"/>
    </source>
</evidence>
<reference evidence="14 15" key="1">
    <citation type="journal article" date="2017" name="Curr. Biol.">
        <title>The Evolution of Venom by Co-option of Single-Copy Genes.</title>
        <authorList>
            <person name="Martinson E.O."/>
            <person name="Mrinalini"/>
            <person name="Kelkar Y.D."/>
            <person name="Chang C.H."/>
            <person name="Werren J.H."/>
        </authorList>
    </citation>
    <scope>NUCLEOTIDE SEQUENCE [LARGE SCALE GENOMIC DNA]</scope>
    <source>
        <strain evidence="14 15">Alberta</strain>
        <tissue evidence="14">Whole body</tissue>
    </source>
</reference>
<dbReference type="SMART" id="SM00692">
    <property type="entry name" value="DM3"/>
    <property type="match status" value="1"/>
</dbReference>
<dbReference type="InterPro" id="IPR038441">
    <property type="entry name" value="THAP_Znf_sf"/>
</dbReference>
<dbReference type="InterPro" id="IPR048365">
    <property type="entry name" value="TNP-like_RNaseH_N"/>
</dbReference>
<dbReference type="EMBL" id="NNAY01002819">
    <property type="protein sequence ID" value="OXU20503.1"/>
    <property type="molecule type" value="Genomic_DNA"/>
</dbReference>
<dbReference type="Proteomes" id="UP000215335">
    <property type="component" value="Unassembled WGS sequence"/>
</dbReference>
<feature type="domain" description="THAP-type" evidence="13">
    <location>
        <begin position="1"/>
        <end position="86"/>
    </location>
</feature>
<keyword evidence="3" id="KW-0479">Metal-binding</keyword>
<dbReference type="Gene3D" id="6.20.210.20">
    <property type="entry name" value="THAP domain"/>
    <property type="match status" value="1"/>
</dbReference>
<dbReference type="AlphaFoldDB" id="A0A232EQ75"/>
<keyword evidence="9" id="KW-0804">Transcription</keyword>
<dbReference type="InterPro" id="IPR026516">
    <property type="entry name" value="THAP1/10"/>
</dbReference>
<evidence type="ECO:0000256" key="9">
    <source>
        <dbReference type="ARBA" id="ARBA00023163"/>
    </source>
</evidence>
<name>A0A232EQ75_9HYME</name>
<dbReference type="GO" id="GO:0008270">
    <property type="term" value="F:zinc ion binding"/>
    <property type="evidence" value="ECO:0007669"/>
    <property type="project" value="UniProtKB-KW"/>
</dbReference>
<dbReference type="GO" id="GO:0043565">
    <property type="term" value="F:sequence-specific DNA binding"/>
    <property type="evidence" value="ECO:0007669"/>
    <property type="project" value="InterPro"/>
</dbReference>
<keyword evidence="11" id="KW-0131">Cell cycle</keyword>
<evidence type="ECO:0000256" key="2">
    <source>
        <dbReference type="ARBA" id="ARBA00006177"/>
    </source>
</evidence>
<comment type="similarity">
    <text evidence="2">Belongs to the THAP1 family.</text>
</comment>
<evidence type="ECO:0000256" key="7">
    <source>
        <dbReference type="ARBA" id="ARBA00023054"/>
    </source>
</evidence>
<evidence type="ECO:0000256" key="6">
    <source>
        <dbReference type="ARBA" id="ARBA00023015"/>
    </source>
</evidence>
<evidence type="ECO:0000256" key="3">
    <source>
        <dbReference type="ARBA" id="ARBA00022723"/>
    </source>
</evidence>
<evidence type="ECO:0000256" key="11">
    <source>
        <dbReference type="ARBA" id="ARBA00023306"/>
    </source>
</evidence>
<dbReference type="PANTHER" id="PTHR46600:SF1">
    <property type="entry name" value="THAP DOMAIN-CONTAINING PROTEIN 1"/>
    <property type="match status" value="1"/>
</dbReference>
<dbReference type="GO" id="GO:0005654">
    <property type="term" value="C:nucleoplasm"/>
    <property type="evidence" value="ECO:0007669"/>
    <property type="project" value="UniProtKB-SubCell"/>
</dbReference>
<comment type="caution">
    <text evidence="14">The sequence shown here is derived from an EMBL/GenBank/DDBJ whole genome shotgun (WGS) entry which is preliminary data.</text>
</comment>
<dbReference type="SUPFAM" id="SSF57716">
    <property type="entry name" value="Glucocorticoid receptor-like (DNA-binding domain)"/>
    <property type="match status" value="1"/>
</dbReference>
<dbReference type="OrthoDB" id="7549390at2759"/>
<evidence type="ECO:0000256" key="5">
    <source>
        <dbReference type="ARBA" id="ARBA00022833"/>
    </source>
</evidence>
<keyword evidence="8 12" id="KW-0238">DNA-binding</keyword>
<evidence type="ECO:0000256" key="8">
    <source>
        <dbReference type="ARBA" id="ARBA00023125"/>
    </source>
</evidence>
<proteinExistence type="inferred from homology"/>
<dbReference type="STRING" id="543379.A0A232EQ75"/>
<accession>A0A232EQ75</accession>
<evidence type="ECO:0000256" key="4">
    <source>
        <dbReference type="ARBA" id="ARBA00022771"/>
    </source>
</evidence>
<keyword evidence="6" id="KW-0805">Transcription regulation</keyword>
<keyword evidence="10" id="KW-0539">Nucleus</keyword>
<keyword evidence="5" id="KW-0862">Zinc</keyword>